<feature type="compositionally biased region" description="Polar residues" evidence="1">
    <location>
        <begin position="1"/>
        <end position="18"/>
    </location>
</feature>
<accession>A0A2P2Q868</accession>
<proteinExistence type="predicted"/>
<evidence type="ECO:0000256" key="1">
    <source>
        <dbReference type="SAM" id="MobiDB-lite"/>
    </source>
</evidence>
<protein>
    <submittedName>
        <fullName evidence="2">Uncharacterized protein</fullName>
    </submittedName>
</protein>
<reference evidence="2" key="1">
    <citation type="submission" date="2018-02" db="EMBL/GenBank/DDBJ databases">
        <title>Rhizophora mucronata_Transcriptome.</title>
        <authorList>
            <person name="Meera S.P."/>
            <person name="Sreeshan A."/>
            <person name="Augustine A."/>
        </authorList>
    </citation>
    <scope>NUCLEOTIDE SEQUENCE</scope>
    <source>
        <tissue evidence="2">Leaf</tissue>
    </source>
</reference>
<organism evidence="2">
    <name type="scientific">Rhizophora mucronata</name>
    <name type="common">Asiatic mangrove</name>
    <dbReference type="NCBI Taxonomy" id="61149"/>
    <lineage>
        <taxon>Eukaryota</taxon>
        <taxon>Viridiplantae</taxon>
        <taxon>Streptophyta</taxon>
        <taxon>Embryophyta</taxon>
        <taxon>Tracheophyta</taxon>
        <taxon>Spermatophyta</taxon>
        <taxon>Magnoliopsida</taxon>
        <taxon>eudicotyledons</taxon>
        <taxon>Gunneridae</taxon>
        <taxon>Pentapetalae</taxon>
        <taxon>rosids</taxon>
        <taxon>fabids</taxon>
        <taxon>Malpighiales</taxon>
        <taxon>Rhizophoraceae</taxon>
        <taxon>Rhizophora</taxon>
    </lineage>
</organism>
<dbReference type="EMBL" id="GGEC01082615">
    <property type="protein sequence ID" value="MBX63099.1"/>
    <property type="molecule type" value="Transcribed_RNA"/>
</dbReference>
<sequence length="25" mass="2858">MGKVQMTTMPIRNEASTNKQDRSFS</sequence>
<evidence type="ECO:0000313" key="2">
    <source>
        <dbReference type="EMBL" id="MBX63099.1"/>
    </source>
</evidence>
<feature type="region of interest" description="Disordered" evidence="1">
    <location>
        <begin position="1"/>
        <end position="25"/>
    </location>
</feature>
<dbReference type="AlphaFoldDB" id="A0A2P2Q868"/>
<name>A0A2P2Q868_RHIMU</name>